<accession>A0AAE9I105</accession>
<dbReference type="SUPFAM" id="SSF51182">
    <property type="entry name" value="RmlC-like cupins"/>
    <property type="match status" value="1"/>
</dbReference>
<evidence type="ECO:0000313" key="1">
    <source>
        <dbReference type="EMBL" id="TSP11640.1"/>
    </source>
</evidence>
<dbReference type="Pfam" id="PF11142">
    <property type="entry name" value="DUF2917"/>
    <property type="match status" value="1"/>
</dbReference>
<dbReference type="Gene3D" id="2.60.120.10">
    <property type="entry name" value="Jelly Rolls"/>
    <property type="match status" value="1"/>
</dbReference>
<evidence type="ECO:0000313" key="2">
    <source>
        <dbReference type="EMBL" id="URF04508.1"/>
    </source>
</evidence>
<dbReference type="RefSeq" id="WP_144199054.1">
    <property type="nucleotide sequence ID" value="NZ_CAJPVH010000010.1"/>
</dbReference>
<dbReference type="AlphaFoldDB" id="A0AAE9I105"/>
<organism evidence="2 4">
    <name type="scientific">Cupriavidus campinensis</name>
    <dbReference type="NCBI Taxonomy" id="151783"/>
    <lineage>
        <taxon>Bacteria</taxon>
        <taxon>Pseudomonadati</taxon>
        <taxon>Pseudomonadota</taxon>
        <taxon>Betaproteobacteria</taxon>
        <taxon>Burkholderiales</taxon>
        <taxon>Burkholderiaceae</taxon>
        <taxon>Cupriavidus</taxon>
    </lineage>
</organism>
<dbReference type="InterPro" id="IPR011051">
    <property type="entry name" value="RmlC_Cupin_sf"/>
</dbReference>
<dbReference type="InterPro" id="IPR014710">
    <property type="entry name" value="RmlC-like_jellyroll"/>
</dbReference>
<keyword evidence="3" id="KW-1185">Reference proteome</keyword>
<dbReference type="Proteomes" id="UP001056132">
    <property type="component" value="Chromosome 1"/>
</dbReference>
<dbReference type="Proteomes" id="UP000318943">
    <property type="component" value="Unassembled WGS sequence"/>
</dbReference>
<dbReference type="EMBL" id="CP097330">
    <property type="protein sequence ID" value="URF04508.1"/>
    <property type="molecule type" value="Genomic_DNA"/>
</dbReference>
<gene>
    <name evidence="1" type="ORF">FGG12_16240</name>
    <name evidence="2" type="ORF">M5D45_01205</name>
</gene>
<dbReference type="EMBL" id="VCIZ01000009">
    <property type="protein sequence ID" value="TSP11640.1"/>
    <property type="molecule type" value="Genomic_DNA"/>
</dbReference>
<name>A0AAE9I105_9BURK</name>
<evidence type="ECO:0000313" key="3">
    <source>
        <dbReference type="Proteomes" id="UP000318943"/>
    </source>
</evidence>
<evidence type="ECO:0000313" key="4">
    <source>
        <dbReference type="Proteomes" id="UP001056132"/>
    </source>
</evidence>
<dbReference type="InterPro" id="IPR021317">
    <property type="entry name" value="DUF2917"/>
</dbReference>
<reference evidence="2" key="3">
    <citation type="submission" date="2022-05" db="EMBL/GenBank/DDBJ databases">
        <authorList>
            <person name="Kunte H.-J."/>
        </authorList>
    </citation>
    <scope>NUCLEOTIDE SEQUENCE</scope>
    <source>
        <strain evidence="2">G5</strain>
    </source>
</reference>
<protein>
    <submittedName>
        <fullName evidence="2">DUF2917 domain-containing protein</fullName>
    </submittedName>
</protein>
<proteinExistence type="predicted"/>
<sequence length="112" mass="12610">MRELRTFELDEPGKPVSWRVRHGQSVAVLEGRLWLTIEGQAADIWLRPGDVFALPEGAQVWLSGESPLARFQLAETPAPLSLERAAAIARQLLRRWRARKTDAFGDCPQIHA</sequence>
<reference evidence="2" key="2">
    <citation type="journal article" date="2022" name="Microbiol. Resour. Announc.">
        <title>Genome Sequence of Cupriavidus campinensis Strain G5, a Member of a Bacterial Consortium Capable of Polyethylene Degradation.</title>
        <authorList>
            <person name="Schneider B."/>
            <person name="Pfeiffer F."/>
            <person name="Dyall-Smith M."/>
            <person name="Kunte H.J."/>
        </authorList>
    </citation>
    <scope>NUCLEOTIDE SEQUENCE</scope>
    <source>
        <strain evidence="2">G5</strain>
    </source>
</reference>
<reference evidence="1 3" key="1">
    <citation type="submission" date="2019-05" db="EMBL/GenBank/DDBJ databases">
        <title>Whole genome sequence analysis of Cupriavidus campinensis S14E4C strain.</title>
        <authorList>
            <person name="Abbaszade G."/>
            <person name="Szabo A."/>
            <person name="Toumi M."/>
            <person name="Toth E."/>
        </authorList>
    </citation>
    <scope>NUCLEOTIDE SEQUENCE [LARGE SCALE GENOMIC DNA]</scope>
    <source>
        <strain evidence="1 3">S14E4C</strain>
    </source>
</reference>
<dbReference type="KEGG" id="ccam:M5D45_01205"/>